<evidence type="ECO:0000256" key="1">
    <source>
        <dbReference type="SAM" id="Phobius"/>
    </source>
</evidence>
<accession>A0A343TN36</accession>
<reference evidence="3" key="1">
    <citation type="submission" date="2017-11" db="EMBL/GenBank/DDBJ databases">
        <title>Phenotypic and genomic properties of facultatively anaerobic sulfur-reducing natronoarchaea from hypersaline soda lakes.</title>
        <authorList>
            <person name="Sorokin D.Y."/>
            <person name="Kublanov I.V."/>
            <person name="Roman P."/>
            <person name="Sinninghe Damste J.S."/>
            <person name="Golyshin P.N."/>
            <person name="Rojo D."/>
            <person name="Ciordia S."/>
            <person name="Mena M.D.C."/>
            <person name="Ferrer M."/>
            <person name="Messina E."/>
            <person name="Smedile F."/>
            <person name="La Spada G."/>
            <person name="La Cono V."/>
            <person name="Yakimov M.M."/>
        </authorList>
    </citation>
    <scope>NUCLEOTIDE SEQUENCE [LARGE SCALE GENOMIC DNA]</scope>
    <source>
        <strain evidence="3">AArc-Sl</strain>
    </source>
</reference>
<evidence type="ECO:0008006" key="4">
    <source>
        <dbReference type="Google" id="ProtNLM"/>
    </source>
</evidence>
<evidence type="ECO:0000313" key="2">
    <source>
        <dbReference type="EMBL" id="AUX10508.1"/>
    </source>
</evidence>
<sequence>MRRSTRTTRATEGGASMKPGRVDFFVDLAYGLLIFLAVVFIFTGETTIGIAFGLGALVSYAIHVTWKMARFDPDWMTKEMTENIEETLTEEMTENVGEMVTEEVGDMVTEEVGEKVTEEVGEKVTEEVGEKVTEEVAAEVTETVEEKVTETVEEKVTETVDEKVTEGVTQEVTESVERAMSSEIDSIIQQLEAVNERIDRRATEGDPE</sequence>
<proteinExistence type="predicted"/>
<dbReference type="EMBL" id="CP025066">
    <property type="protein sequence ID" value="AUX10508.1"/>
    <property type="molecule type" value="Genomic_DNA"/>
</dbReference>
<organism evidence="2 3">
    <name type="scientific">Halalkaliarchaeum desulfuricum</name>
    <dbReference type="NCBI Taxonomy" id="2055893"/>
    <lineage>
        <taxon>Archaea</taxon>
        <taxon>Methanobacteriati</taxon>
        <taxon>Methanobacteriota</taxon>
        <taxon>Stenosarchaea group</taxon>
        <taxon>Halobacteria</taxon>
        <taxon>Halobacteriales</taxon>
        <taxon>Haloferacaceae</taxon>
        <taxon>Halalkaliarchaeum</taxon>
    </lineage>
</organism>
<dbReference type="AlphaFoldDB" id="A0A343TN36"/>
<feature type="transmembrane region" description="Helical" evidence="1">
    <location>
        <begin position="48"/>
        <end position="66"/>
    </location>
</feature>
<protein>
    <recommendedName>
        <fullName evidence="4">Glutamate/valine-rich protein</fullName>
    </recommendedName>
</protein>
<dbReference type="SUPFAM" id="SSF69349">
    <property type="entry name" value="Phage fibre proteins"/>
    <property type="match status" value="1"/>
</dbReference>
<keyword evidence="1" id="KW-0812">Transmembrane</keyword>
<gene>
    <name evidence="2" type="ORF">AArcSl_2897</name>
</gene>
<dbReference type="Proteomes" id="UP000263012">
    <property type="component" value="Chromosome"/>
</dbReference>
<dbReference type="KEGG" id="hdf:AArcSl_2897"/>
<keyword evidence="1" id="KW-1133">Transmembrane helix</keyword>
<evidence type="ECO:0000313" key="3">
    <source>
        <dbReference type="Proteomes" id="UP000263012"/>
    </source>
</evidence>
<feature type="transmembrane region" description="Helical" evidence="1">
    <location>
        <begin position="24"/>
        <end position="42"/>
    </location>
</feature>
<keyword evidence="1" id="KW-0472">Membrane</keyword>
<name>A0A343TN36_9EURY</name>
<keyword evidence="3" id="KW-1185">Reference proteome</keyword>